<feature type="region of interest" description="Disordered" evidence="1">
    <location>
        <begin position="237"/>
        <end position="293"/>
    </location>
</feature>
<dbReference type="SUPFAM" id="SSF46689">
    <property type="entry name" value="Homeodomain-like"/>
    <property type="match status" value="1"/>
</dbReference>
<protein>
    <recommendedName>
        <fullName evidence="4">Myb-like domain-containing protein</fullName>
    </recommendedName>
</protein>
<feature type="compositionally biased region" description="Basic and acidic residues" evidence="1">
    <location>
        <begin position="249"/>
        <end position="259"/>
    </location>
</feature>
<dbReference type="PANTHER" id="PTHR41733:SF1">
    <property type="entry name" value="CHROMOSOME UNDETERMINED SCAFFOLD_30, WHOLE GENOME SHOTGUN SEQUENCE"/>
    <property type="match status" value="1"/>
</dbReference>
<dbReference type="InterPro" id="IPR009057">
    <property type="entry name" value="Homeodomain-like_sf"/>
</dbReference>
<organism evidence="2 3">
    <name type="scientific">Stylonychia lemnae</name>
    <name type="common">Ciliate</name>
    <dbReference type="NCBI Taxonomy" id="5949"/>
    <lineage>
        <taxon>Eukaryota</taxon>
        <taxon>Sar</taxon>
        <taxon>Alveolata</taxon>
        <taxon>Ciliophora</taxon>
        <taxon>Intramacronucleata</taxon>
        <taxon>Spirotrichea</taxon>
        <taxon>Stichotrichia</taxon>
        <taxon>Sporadotrichida</taxon>
        <taxon>Oxytrichidae</taxon>
        <taxon>Stylonychinae</taxon>
        <taxon>Stylonychia</taxon>
    </lineage>
</organism>
<reference evidence="2 3" key="1">
    <citation type="submission" date="2014-06" db="EMBL/GenBank/DDBJ databases">
        <authorList>
            <person name="Swart Estienne"/>
        </authorList>
    </citation>
    <scope>NUCLEOTIDE SEQUENCE [LARGE SCALE GENOMIC DNA]</scope>
    <source>
        <strain evidence="2 3">130c</strain>
    </source>
</reference>
<name>A0A078AHS6_STYLE</name>
<evidence type="ECO:0008006" key="4">
    <source>
        <dbReference type="Google" id="ProtNLM"/>
    </source>
</evidence>
<dbReference type="Proteomes" id="UP000039865">
    <property type="component" value="Unassembled WGS sequence"/>
</dbReference>
<evidence type="ECO:0000313" key="2">
    <source>
        <dbReference type="EMBL" id="CDW81052.1"/>
    </source>
</evidence>
<dbReference type="AlphaFoldDB" id="A0A078AHS6"/>
<evidence type="ECO:0000313" key="3">
    <source>
        <dbReference type="Proteomes" id="UP000039865"/>
    </source>
</evidence>
<dbReference type="PANTHER" id="PTHR41733">
    <property type="entry name" value="UBIQUITIN-ASSOCIATED/TRANSLATION ELONGATION FACTOR EF1B, N-TERMINAL, EUKARYOTE"/>
    <property type="match status" value="1"/>
</dbReference>
<dbReference type="InParanoid" id="A0A078AHS6"/>
<gene>
    <name evidence="2" type="primary">Contig16487.g17551</name>
    <name evidence="2" type="ORF">STYLEM_10060</name>
</gene>
<keyword evidence="3" id="KW-1185">Reference proteome</keyword>
<dbReference type="EMBL" id="CCKQ01009560">
    <property type="protein sequence ID" value="CDW81052.1"/>
    <property type="molecule type" value="Genomic_DNA"/>
</dbReference>
<feature type="compositionally biased region" description="Basic residues" evidence="1">
    <location>
        <begin position="276"/>
        <end position="293"/>
    </location>
</feature>
<dbReference type="OrthoDB" id="608866at2759"/>
<sequence length="293" mass="33459">MLPLSSVGNKDKKNICESKSLWNYALSPGWTQQEVEVLKIGLMKFGIGKWTAMEKSGILPTKSIQQCYLQTQRIIGQQSLAEFMNLHVDIDRIAIDNRRKQGIRKMGFLVNQGGKLTPEEKAQLQAMNHGKYGLTPEQVEQIKLPPPCSVEIYDIDKIVHPKSKLSTIEKINHFMKLEDALLAKLDMIKSKRTMKQGLVAGANAQQQMQIDNAHHNMQAMIKQQLESTLMTKEEDLKEDTLTENTQMDVKQENIKDIRSNAELSDNTESEKEKMPQKPKRMAKTKRIQKSKQD</sequence>
<accession>A0A078AHS6</accession>
<evidence type="ECO:0000256" key="1">
    <source>
        <dbReference type="SAM" id="MobiDB-lite"/>
    </source>
</evidence>
<proteinExistence type="predicted"/>